<dbReference type="InParanoid" id="Q024N4"/>
<dbReference type="EMBL" id="CP000473">
    <property type="protein sequence ID" value="ABJ83542.1"/>
    <property type="molecule type" value="Genomic_DNA"/>
</dbReference>
<proteinExistence type="predicted"/>
<dbReference type="AlphaFoldDB" id="Q024N4"/>
<sequence>MRPLQRGIALGVLQCLLVLSVAGKYAWDRERLPRAWVRTGPSDPYLPIRGRYIALRLEVASMPQATAYDHVELYAENGVLKARPSAGNGGLMVTGGPHPMLAESVAYFIPASTADPTSLRPGEELWAEVSVPRSGPPRPVRLAVKRNGVLAPLEVR</sequence>
<evidence type="ECO:0000313" key="1">
    <source>
        <dbReference type="EMBL" id="ABJ83542.1"/>
    </source>
</evidence>
<evidence type="ECO:0008006" key="2">
    <source>
        <dbReference type="Google" id="ProtNLM"/>
    </source>
</evidence>
<dbReference type="OrthoDB" id="114735at2"/>
<dbReference type="eggNOG" id="ENOG50344DJ">
    <property type="taxonomic scope" value="Bacteria"/>
</dbReference>
<reference evidence="1" key="1">
    <citation type="submission" date="2006-10" db="EMBL/GenBank/DDBJ databases">
        <title>Complete sequence of Solibacter usitatus Ellin6076.</title>
        <authorList>
            <consortium name="US DOE Joint Genome Institute"/>
            <person name="Copeland A."/>
            <person name="Lucas S."/>
            <person name="Lapidus A."/>
            <person name="Barry K."/>
            <person name="Detter J.C."/>
            <person name="Glavina del Rio T."/>
            <person name="Hammon N."/>
            <person name="Israni S."/>
            <person name="Dalin E."/>
            <person name="Tice H."/>
            <person name="Pitluck S."/>
            <person name="Thompson L.S."/>
            <person name="Brettin T."/>
            <person name="Bruce D."/>
            <person name="Han C."/>
            <person name="Tapia R."/>
            <person name="Gilna P."/>
            <person name="Schmutz J."/>
            <person name="Larimer F."/>
            <person name="Land M."/>
            <person name="Hauser L."/>
            <person name="Kyrpides N."/>
            <person name="Mikhailova N."/>
            <person name="Janssen P.H."/>
            <person name="Kuske C.R."/>
            <person name="Richardson P."/>
        </authorList>
    </citation>
    <scope>NUCLEOTIDE SEQUENCE</scope>
    <source>
        <strain evidence="1">Ellin6076</strain>
    </source>
</reference>
<gene>
    <name evidence="1" type="ordered locus">Acid_2553</name>
</gene>
<dbReference type="HOGENOM" id="CLU_1530410_0_0_0"/>
<name>Q024N4_SOLUE</name>
<organism evidence="1">
    <name type="scientific">Solibacter usitatus (strain Ellin6076)</name>
    <dbReference type="NCBI Taxonomy" id="234267"/>
    <lineage>
        <taxon>Bacteria</taxon>
        <taxon>Pseudomonadati</taxon>
        <taxon>Acidobacteriota</taxon>
        <taxon>Terriglobia</taxon>
        <taxon>Bryobacterales</taxon>
        <taxon>Solibacteraceae</taxon>
        <taxon>Candidatus Solibacter</taxon>
    </lineage>
</organism>
<dbReference type="KEGG" id="sus:Acid_2553"/>
<dbReference type="STRING" id="234267.Acid_2553"/>
<protein>
    <recommendedName>
        <fullName evidence="2">GDYXXLXY domain-containing protein</fullName>
    </recommendedName>
</protein>
<accession>Q024N4</accession>